<protein>
    <submittedName>
        <fullName evidence="2">Uncharacterized protein</fullName>
    </submittedName>
</protein>
<accession>A0A1A8T401</accession>
<dbReference type="AlphaFoldDB" id="A0A1A8T401"/>
<dbReference type="EMBL" id="FLOC01000001">
    <property type="protein sequence ID" value="SBS25813.1"/>
    <property type="molecule type" value="Genomic_DNA"/>
</dbReference>
<reference evidence="2 3" key="1">
    <citation type="submission" date="2016-06" db="EMBL/GenBank/DDBJ databases">
        <authorList>
            <person name="Kjaerup R.B."/>
            <person name="Dalgaard T.S."/>
            <person name="Juul-Madsen H.R."/>
        </authorList>
    </citation>
    <scope>NUCLEOTIDE SEQUENCE [LARGE SCALE GENOMIC DNA]</scope>
    <source>
        <strain evidence="2 3">CECT 5080</strain>
    </source>
</reference>
<dbReference type="STRING" id="295068.MAQ5080_00374"/>
<feature type="region of interest" description="Disordered" evidence="1">
    <location>
        <begin position="134"/>
        <end position="157"/>
    </location>
</feature>
<sequence length="909" mass="97775">MITQEQRDELLTLIVGTFGAAPTAEIMQQLEEGIDQGATLEQYSESFLNSQEFADLYESPEAFARQLLGDSISEDALEEASSFLMNSITNGVNVGDLLLTSINAIKNVPEDDPVWSGASKQLTNKKAVAEIFIERTATTSDSDDNQNEGESGEGEEATAVMDFAAMRSVLRSVTNDDSTVAVVREVINSGSQRLFNPEVEVMEIVEELGLEVPGLPEVEVPVEVPGLPEVEVPVEVTPSRPSTPSGESSETSIHDLIADYAEFSGSRAGEIMDAAAAADLQNALDGEDTLDPDTQTEAYDAAVAAYSFDEFDEEIELAEAVEAAYPSALSMLSFDQAATVTSYSMDSSSLVILDGYAEDTVLTDEAVAGLSTAVDTYLAAATTKYSMDGELVLDAEGNLSDNFAAVYSAEGVLSLAGEEADLIGYIRTEISFADGERYPQTDYSYVSYWEGQSDSDITQVEDGQQPSPMGEEYPVDISAPDRIAFTLSEDLNGVLSIGGVEFDVVDGLIPNLSDDSFTYDITGVEELSNPFGGHNFTINGNINVEDNSATPVDLSELAVSFTPALVAGNVLLTEDLLSASDMEALLAQSESDLSDDITLNGTDLALVKELVEAVSSMADDDTVVGFMTVEYVNERLDYIEELDDQTSALDYLIQSLAIGSYDDSLDTSVTDILDLIVARQTLKEAVELDLNNYSNTLESEVDLVAQQIIEERDELTTTVSSYEDNQEHIDQFIAWSDEFYNATAELKESYKDVIYLNVDIDADLEANDELAYNGPADLLVYSPDQASSVINNFAMEDDLYLGTDTVFHVVTAESIAADESFEAPTGEVSSTELVLTWIQHSAESFSSSQVDAFAFSDGGDGYIWVEQAADSVSSAVTADAFNQITLTGVEADSMTMTDGFISLGALPVL</sequence>
<proteinExistence type="predicted"/>
<evidence type="ECO:0000256" key="1">
    <source>
        <dbReference type="SAM" id="MobiDB-lite"/>
    </source>
</evidence>
<evidence type="ECO:0000313" key="3">
    <source>
        <dbReference type="Proteomes" id="UP000092627"/>
    </source>
</evidence>
<dbReference type="RefSeq" id="WP_067204729.1">
    <property type="nucleotide sequence ID" value="NZ_FLOC01000001.1"/>
</dbReference>
<gene>
    <name evidence="2" type="ORF">MAQ5080_00374</name>
</gene>
<dbReference type="Proteomes" id="UP000092627">
    <property type="component" value="Unassembled WGS sequence"/>
</dbReference>
<feature type="compositionally biased region" description="Acidic residues" evidence="1">
    <location>
        <begin position="141"/>
        <end position="156"/>
    </location>
</feature>
<keyword evidence="3" id="KW-1185">Reference proteome</keyword>
<dbReference type="OrthoDB" id="480426at2"/>
<name>A0A1A8T401_9GAMM</name>
<organism evidence="2 3">
    <name type="scientific">Marinomonas aquimarina</name>
    <dbReference type="NCBI Taxonomy" id="295068"/>
    <lineage>
        <taxon>Bacteria</taxon>
        <taxon>Pseudomonadati</taxon>
        <taxon>Pseudomonadota</taxon>
        <taxon>Gammaproteobacteria</taxon>
        <taxon>Oceanospirillales</taxon>
        <taxon>Oceanospirillaceae</taxon>
        <taxon>Marinomonas</taxon>
    </lineage>
</organism>
<evidence type="ECO:0000313" key="2">
    <source>
        <dbReference type="EMBL" id="SBS25813.1"/>
    </source>
</evidence>